<dbReference type="Proteomes" id="UP000192738">
    <property type="component" value="Unassembled WGS sequence"/>
</dbReference>
<dbReference type="Pfam" id="PF17650">
    <property type="entry name" value="RACo_linker"/>
    <property type="match status" value="1"/>
</dbReference>
<dbReference type="InterPro" id="IPR052911">
    <property type="entry name" value="Corrinoid_activation_enz"/>
</dbReference>
<protein>
    <submittedName>
        <fullName evidence="4">Uncharacterized 2Fe-2 and 4Fe-4S clusters-containing protein, contains DUF4445 domain</fullName>
    </submittedName>
</protein>
<accession>A0A1W1ZD90</accession>
<dbReference type="Pfam" id="PF17651">
    <property type="entry name" value="Raco_middle"/>
    <property type="match status" value="1"/>
</dbReference>
<keyword evidence="5" id="KW-1185">Reference proteome</keyword>
<feature type="domain" description="RACo C-terminal" evidence="1">
    <location>
        <begin position="248"/>
        <end position="504"/>
    </location>
</feature>
<evidence type="ECO:0000259" key="1">
    <source>
        <dbReference type="Pfam" id="PF14574"/>
    </source>
</evidence>
<dbReference type="OrthoDB" id="9810588at2"/>
<sequence>MKNVICKKIYLELRTPGNGDSVADIDRIRQALKPEYGEVQISIETIKLSYKLLRDFDWKLTVTLVQKGFVWEIVNLERGNTSDKNFAYAADLGSTTVIMQLIDLNTGNILCEESMVNHQVRFGEDILSRIFYVKDNDTHLREIQQCTLRNFIELMDKIQTATGISPDRCGTFIIGGNTTMIHFLLGIDPWFIFYTPYTPAFNRSGFFVGREIGLPFNGLVYCFPSIANYVGGDIISGLLASKMHEQSELALYMDIGTNGEMLLGNNEFLISVAGAAGPALEGGISKQGMRAKAGAVDSVQIVQNQLKVTTIENVKPVGICGSGIVDLLAEMLLEGWIDYSGRFIPGRSERILMRDGEYVIVYAWEYESALNEDLIFSQIDILRFMDTKAAANTMVAFLLDALGITPDKIQRVYMAGAFGTYINIESGITIGLYPDLPRERFVQLGNGSIKGACKLLKDADQLLVVEELISSIVYLSLAEAPDFLNKMSAAKFLPHTDFSLYPTVIEKIKSRKHLESSSL</sequence>
<dbReference type="InterPro" id="IPR042259">
    <property type="entry name" value="Raco-like_middle_sf"/>
</dbReference>
<dbReference type="Gene3D" id="3.10.20.880">
    <property type="match status" value="1"/>
</dbReference>
<name>A0A1W1ZD90_9FIRM</name>
<organism evidence="4 5">
    <name type="scientific">Sporomusa malonica</name>
    <dbReference type="NCBI Taxonomy" id="112901"/>
    <lineage>
        <taxon>Bacteria</taxon>
        <taxon>Bacillati</taxon>
        <taxon>Bacillota</taxon>
        <taxon>Negativicutes</taxon>
        <taxon>Selenomonadales</taxon>
        <taxon>Sporomusaceae</taxon>
        <taxon>Sporomusa</taxon>
    </lineage>
</organism>
<reference evidence="4 5" key="1">
    <citation type="submission" date="2017-04" db="EMBL/GenBank/DDBJ databases">
        <authorList>
            <person name="Afonso C.L."/>
            <person name="Miller P.J."/>
            <person name="Scott M.A."/>
            <person name="Spackman E."/>
            <person name="Goraichik I."/>
            <person name="Dimitrov K.M."/>
            <person name="Suarez D.L."/>
            <person name="Swayne D.E."/>
        </authorList>
    </citation>
    <scope>NUCLEOTIDE SEQUENCE [LARGE SCALE GENOMIC DNA]</scope>
    <source>
        <strain evidence="4 5">DSM 5090</strain>
    </source>
</reference>
<dbReference type="InterPro" id="IPR040506">
    <property type="entry name" value="RACo_linker"/>
</dbReference>
<evidence type="ECO:0000313" key="4">
    <source>
        <dbReference type="EMBL" id="SMC46383.1"/>
    </source>
</evidence>
<dbReference type="AlphaFoldDB" id="A0A1W1ZD90"/>
<evidence type="ECO:0000259" key="3">
    <source>
        <dbReference type="Pfam" id="PF17651"/>
    </source>
</evidence>
<dbReference type="PANTHER" id="PTHR42895">
    <property type="entry name" value="IRON-SULFUR CLUSTER-BINDING PROTEIN-RELATED"/>
    <property type="match status" value="1"/>
</dbReference>
<feature type="domain" description="RACo-like middle region" evidence="3">
    <location>
        <begin position="87"/>
        <end position="246"/>
    </location>
</feature>
<dbReference type="Gene3D" id="3.30.420.480">
    <property type="entry name" value="Domain of unknown function (DUF4445)"/>
    <property type="match status" value="1"/>
</dbReference>
<proteinExistence type="predicted"/>
<dbReference type="RefSeq" id="WP_084574535.1">
    <property type="nucleotide sequence ID" value="NZ_CP155572.1"/>
</dbReference>
<dbReference type="EMBL" id="FWXI01000003">
    <property type="protein sequence ID" value="SMC46383.1"/>
    <property type="molecule type" value="Genomic_DNA"/>
</dbReference>
<dbReference type="Pfam" id="PF14574">
    <property type="entry name" value="RACo_C_ter"/>
    <property type="match status" value="1"/>
</dbReference>
<dbReference type="InterPro" id="IPR027980">
    <property type="entry name" value="RACo_C"/>
</dbReference>
<evidence type="ECO:0000313" key="5">
    <source>
        <dbReference type="Proteomes" id="UP000192738"/>
    </source>
</evidence>
<dbReference type="InterPro" id="IPR041414">
    <property type="entry name" value="Raco-like_middle"/>
</dbReference>
<gene>
    <name evidence="4" type="ORF">SAMN04488500_103202</name>
</gene>
<dbReference type="STRING" id="112901.SAMN04488500_103202"/>
<dbReference type="PANTHER" id="PTHR42895:SF1">
    <property type="entry name" value="IRON-SULFUR CLUSTER PROTEIN"/>
    <property type="match status" value="1"/>
</dbReference>
<feature type="domain" description="RACo linker region" evidence="2">
    <location>
        <begin position="6"/>
        <end position="82"/>
    </location>
</feature>
<evidence type="ECO:0000259" key="2">
    <source>
        <dbReference type="Pfam" id="PF17650"/>
    </source>
</evidence>